<accession>A0A1G9KGR2</accession>
<dbReference type="AlphaFoldDB" id="A0A1G9KGR2"/>
<dbReference type="Proteomes" id="UP000214880">
    <property type="component" value="Unassembled WGS sequence"/>
</dbReference>
<dbReference type="RefSeq" id="WP_092067082.1">
    <property type="nucleotide sequence ID" value="NZ_FNHB01000001.1"/>
</dbReference>
<dbReference type="InterPro" id="IPR014199">
    <property type="entry name" value="Spore_YtxC"/>
</dbReference>
<keyword evidence="2" id="KW-1185">Reference proteome</keyword>
<evidence type="ECO:0000313" key="2">
    <source>
        <dbReference type="Proteomes" id="UP000214880"/>
    </source>
</evidence>
<dbReference type="NCBIfam" id="TIGR02834">
    <property type="entry name" value="spo_ytxC"/>
    <property type="match status" value="1"/>
</dbReference>
<dbReference type="EMBL" id="FNHB01000001">
    <property type="protein sequence ID" value="SDL48799.1"/>
    <property type="molecule type" value="Genomic_DNA"/>
</dbReference>
<dbReference type="OrthoDB" id="2986513at2"/>
<protein>
    <submittedName>
        <fullName evidence="1">Putative sporulation protein YtxC</fullName>
    </submittedName>
</protein>
<gene>
    <name evidence="1" type="ORF">SAMN04488502_10128</name>
</gene>
<name>A0A1G9KGR2_9FIRM</name>
<proteinExistence type="predicted"/>
<evidence type="ECO:0000313" key="1">
    <source>
        <dbReference type="EMBL" id="SDL48799.1"/>
    </source>
</evidence>
<organism evidence="1 2">
    <name type="scientific">Dendrosporobacter quercicolus</name>
    <dbReference type="NCBI Taxonomy" id="146817"/>
    <lineage>
        <taxon>Bacteria</taxon>
        <taxon>Bacillati</taxon>
        <taxon>Bacillota</taxon>
        <taxon>Negativicutes</taxon>
        <taxon>Selenomonadales</taxon>
        <taxon>Sporomusaceae</taxon>
        <taxon>Dendrosporobacter</taxon>
    </lineage>
</organism>
<dbReference type="STRING" id="146817.SAMN04488502_10128"/>
<reference evidence="1 2" key="1">
    <citation type="submission" date="2016-10" db="EMBL/GenBank/DDBJ databases">
        <authorList>
            <person name="de Groot N.N."/>
        </authorList>
    </citation>
    <scope>NUCLEOTIDE SEQUENCE [LARGE SCALE GENOMIC DNA]</scope>
    <source>
        <strain evidence="1 2">DSM 1736</strain>
    </source>
</reference>
<dbReference type="Pfam" id="PF08812">
    <property type="entry name" value="YtxC"/>
    <property type="match status" value="1"/>
</dbReference>
<sequence length="302" mass="34488">MKLLSVGLTDTTDEVRAKLQLDCIKLTQEGFRVAIDEINKGHYTFLGCNVIEGELSFRNYERIKNLLKSYVAAILAEIIVAHEEKKIIRRIVEHNYHYFSENERSIIYHNALKLLEGSSLLEPAFNYTARRDSILGKLADYLDTHHELVVEGFINFRLKEYRDKLTDLVDKAVDDFMMEVEHQEFISVLRYFVDVQETRVEEVHVVVDKGGTYRVLDSHGKAVNSQYLENFAAQSSGQINYEDLLITALITIAPYNIILHNTGAARRSDIVETIKSVFEGRVIVCSGCELCLAGIHIDSVDR</sequence>